<evidence type="ECO:0000313" key="1">
    <source>
        <dbReference type="EMBL" id="SMG00919.1"/>
    </source>
</evidence>
<evidence type="ECO:0000313" key="2">
    <source>
        <dbReference type="Proteomes" id="UP000198460"/>
    </source>
</evidence>
<accession>A0A238H6C9</accession>
<dbReference type="Proteomes" id="UP000198460">
    <property type="component" value="Unassembled WGS sequence"/>
</dbReference>
<name>A0A238H6C9_9BURK</name>
<sequence length="59" mass="6119">MVRKLGEVAGHTDFTIYFNGSQKVDESGTRASIKAMAGGGPILRPSFGGRAPRRLGAAG</sequence>
<organism evidence="1 2">
    <name type="scientific">Burkholderia singularis</name>
    <dbReference type="NCBI Taxonomy" id="1503053"/>
    <lineage>
        <taxon>Bacteria</taxon>
        <taxon>Pseudomonadati</taxon>
        <taxon>Pseudomonadota</taxon>
        <taxon>Betaproteobacteria</taxon>
        <taxon>Burkholderiales</taxon>
        <taxon>Burkholderiaceae</taxon>
        <taxon>Burkholderia</taxon>
        <taxon>pseudomallei group</taxon>
    </lineage>
</organism>
<protein>
    <submittedName>
        <fullName evidence="1">Uncharacterized protein</fullName>
    </submittedName>
</protein>
<reference evidence="1 2" key="1">
    <citation type="submission" date="2017-04" db="EMBL/GenBank/DDBJ databases">
        <authorList>
            <person name="Afonso C.L."/>
            <person name="Miller P.J."/>
            <person name="Scott M.A."/>
            <person name="Spackman E."/>
            <person name="Goraichik I."/>
            <person name="Dimitrov K.M."/>
            <person name="Suarez D.L."/>
            <person name="Swayne D.E."/>
        </authorList>
    </citation>
    <scope>NUCLEOTIDE SEQUENCE [LARGE SCALE GENOMIC DNA]</scope>
    <source>
        <strain evidence="1">LMG 28154</strain>
    </source>
</reference>
<gene>
    <name evidence="1" type="ORF">BSIN_3900</name>
</gene>
<dbReference type="EMBL" id="FXAN01000063">
    <property type="protein sequence ID" value="SMG00919.1"/>
    <property type="molecule type" value="Genomic_DNA"/>
</dbReference>
<proteinExistence type="predicted"/>
<dbReference type="AlphaFoldDB" id="A0A238H6C9"/>